<organism evidence="1">
    <name type="scientific">freshwater metagenome</name>
    <dbReference type="NCBI Taxonomy" id="449393"/>
    <lineage>
        <taxon>unclassified sequences</taxon>
        <taxon>metagenomes</taxon>
        <taxon>ecological metagenomes</taxon>
    </lineage>
</organism>
<dbReference type="AlphaFoldDB" id="A0A6J6JLI1"/>
<name>A0A6J6JLI1_9ZZZZ</name>
<protein>
    <submittedName>
        <fullName evidence="1">Unannotated protein</fullName>
    </submittedName>
</protein>
<gene>
    <name evidence="1" type="ORF">UFOPK1906_01858</name>
</gene>
<reference evidence="1" key="1">
    <citation type="submission" date="2020-05" db="EMBL/GenBank/DDBJ databases">
        <authorList>
            <person name="Chiriac C."/>
            <person name="Salcher M."/>
            <person name="Ghai R."/>
            <person name="Kavagutti S V."/>
        </authorList>
    </citation>
    <scope>NUCLEOTIDE SEQUENCE</scope>
</reference>
<sequence>MECYNFPTVAVETAVTDHFVNSFSALVGGIGRRECRGHARSSDWLDRVSVSLGEGFDSEDVEKCREDVRDVRVLMSQSSTVEPPGLPRNEKWHGMPAGMSVDLVEPEGRIARHGPTARVVGRCLWPAYEINAREVGLDVVAFMTDMGHVCAGADHFAFPRGSVVRSEDDNCVVEFTHFVERVEESPGVVVDIRDHGSEHFHVARVKLLLVLGKFIPRLNIIVCLGVTRSQHDIVAKDVEFFLASKAA</sequence>
<dbReference type="EMBL" id="CAEZVC010000178">
    <property type="protein sequence ID" value="CAB4637335.1"/>
    <property type="molecule type" value="Genomic_DNA"/>
</dbReference>
<evidence type="ECO:0000313" key="1">
    <source>
        <dbReference type="EMBL" id="CAB4637335.1"/>
    </source>
</evidence>
<accession>A0A6J6JLI1</accession>
<proteinExistence type="predicted"/>